<comment type="caution">
    <text evidence="1">The sequence shown here is derived from an EMBL/GenBank/DDBJ whole genome shotgun (WGS) entry which is preliminary data.</text>
</comment>
<accession>A0ABV9L0S7</accession>
<dbReference type="Proteomes" id="UP001596023">
    <property type="component" value="Unassembled WGS sequence"/>
</dbReference>
<gene>
    <name evidence="1" type="ORF">ACFO6W_18150</name>
</gene>
<evidence type="ECO:0000313" key="2">
    <source>
        <dbReference type="Proteomes" id="UP001596023"/>
    </source>
</evidence>
<dbReference type="RefSeq" id="WP_379999005.1">
    <property type="nucleotide sequence ID" value="NZ_JBHSGN010000107.1"/>
</dbReference>
<name>A0ABV9L0S7_9BACT</name>
<keyword evidence="2" id="KW-1185">Reference proteome</keyword>
<proteinExistence type="predicted"/>
<sequence length="79" mass="9259">MNEFLNTRFFSFLAEYSQVTNEEMENAYGCFMEQVKTISESGNNFSEIFRVLNLSRIELVFIESNQYGQGEKRPEICLP</sequence>
<organism evidence="1 2">
    <name type="scientific">Dysgonomonas termitidis</name>
    <dbReference type="NCBI Taxonomy" id="1516126"/>
    <lineage>
        <taxon>Bacteria</taxon>
        <taxon>Pseudomonadati</taxon>
        <taxon>Bacteroidota</taxon>
        <taxon>Bacteroidia</taxon>
        <taxon>Bacteroidales</taxon>
        <taxon>Dysgonomonadaceae</taxon>
        <taxon>Dysgonomonas</taxon>
    </lineage>
</organism>
<evidence type="ECO:0000313" key="1">
    <source>
        <dbReference type="EMBL" id="MFC4675614.1"/>
    </source>
</evidence>
<reference evidence="2" key="1">
    <citation type="journal article" date="2019" name="Int. J. Syst. Evol. Microbiol.">
        <title>The Global Catalogue of Microorganisms (GCM) 10K type strain sequencing project: providing services to taxonomists for standard genome sequencing and annotation.</title>
        <authorList>
            <consortium name="The Broad Institute Genomics Platform"/>
            <consortium name="The Broad Institute Genome Sequencing Center for Infectious Disease"/>
            <person name="Wu L."/>
            <person name="Ma J."/>
        </authorList>
    </citation>
    <scope>NUCLEOTIDE SEQUENCE [LARGE SCALE GENOMIC DNA]</scope>
    <source>
        <strain evidence="2">CCUG 66188</strain>
    </source>
</reference>
<protein>
    <submittedName>
        <fullName evidence="1">Uncharacterized protein</fullName>
    </submittedName>
</protein>
<dbReference type="EMBL" id="JBHSGN010000107">
    <property type="protein sequence ID" value="MFC4675614.1"/>
    <property type="molecule type" value="Genomic_DNA"/>
</dbReference>